<evidence type="ECO:0000256" key="4">
    <source>
        <dbReference type="ARBA" id="ARBA00022723"/>
    </source>
</evidence>
<gene>
    <name evidence="9" type="ORF">B9P99_04445</name>
</gene>
<protein>
    <submittedName>
        <fullName evidence="9">N-acetyl-lysine deacetylase</fullName>
    </submittedName>
</protein>
<organism evidence="9 10">
    <name type="scientific">Candidatus Marsarchaeota G1 archaeon OSP_B</name>
    <dbReference type="NCBI Taxonomy" id="1978153"/>
    <lineage>
        <taxon>Archaea</taxon>
        <taxon>Candidatus Marsarchaeota</taxon>
        <taxon>Candidatus Marsarchaeota group 1</taxon>
    </lineage>
</organism>
<feature type="non-terminal residue" evidence="9">
    <location>
        <position position="323"/>
    </location>
</feature>
<dbReference type="InterPro" id="IPR002933">
    <property type="entry name" value="Peptidase_M20"/>
</dbReference>
<evidence type="ECO:0000256" key="6">
    <source>
        <dbReference type="ARBA" id="ARBA00022833"/>
    </source>
</evidence>
<keyword evidence="7" id="KW-0457">Lysine biosynthesis</keyword>
<dbReference type="SUPFAM" id="SSF53187">
    <property type="entry name" value="Zn-dependent exopeptidases"/>
    <property type="match status" value="1"/>
</dbReference>
<dbReference type="InterPro" id="IPR010175">
    <property type="entry name" value="LysK"/>
</dbReference>
<keyword evidence="6" id="KW-0862">Zinc</keyword>
<keyword evidence="2" id="KW-0963">Cytoplasm</keyword>
<dbReference type="PANTHER" id="PTHR43808">
    <property type="entry name" value="ACETYLORNITHINE DEACETYLASE"/>
    <property type="match status" value="1"/>
</dbReference>
<sequence>MLKQVVLKLLDCYTPSHKEENAKETVEGIAKALGLKLTQTSSHSYYFGEPSSDIAFVSHIDTVEGFIPVTEERGWIYGRGAVDAKGPLTSMLVAASILSKEGIPVCVFALSCEEEDSEGAQELLQSLKLKYAIVGEPTGVDRVVIEYRGSAKIVLTLKGKKEHAASASENLLLNAAQGILNLPPSSYELSLTPVSLECETAWNVTPSEIKIRIGARFSKNYTGDFVKQVLDAFNAPEKRVTVLEKTQPVFVEPTSIVPRTLVRVIQQLGKKPAFAKKHGTSDMNLLAPICTSIAAYGPGDPRLAHTDEERVSVEELLFATKVY</sequence>
<comment type="caution">
    <text evidence="9">The sequence shown here is derived from an EMBL/GenBank/DDBJ whole genome shotgun (WGS) entry which is preliminary data.</text>
</comment>
<evidence type="ECO:0000313" key="10">
    <source>
        <dbReference type="Proteomes" id="UP000240838"/>
    </source>
</evidence>
<dbReference type="PANTHER" id="PTHR43808:SF28">
    <property type="entry name" value="[LYSW]-LYSINE_[LYSW]-ORNITHINE HYDROLASE"/>
    <property type="match status" value="1"/>
</dbReference>
<dbReference type="NCBIfam" id="NF001747">
    <property type="entry name" value="PRK00466.1"/>
    <property type="match status" value="1"/>
</dbReference>
<dbReference type="GO" id="GO:0008270">
    <property type="term" value="F:zinc ion binding"/>
    <property type="evidence" value="ECO:0007669"/>
    <property type="project" value="InterPro"/>
</dbReference>
<dbReference type="InterPro" id="IPR050072">
    <property type="entry name" value="Peptidase_M20A"/>
</dbReference>
<dbReference type="EMBL" id="NEXA01000160">
    <property type="protein sequence ID" value="PSN90841.1"/>
    <property type="molecule type" value="Genomic_DNA"/>
</dbReference>
<proteinExistence type="predicted"/>
<comment type="cofactor">
    <cofactor evidence="1">
        <name>Zn(2+)</name>
        <dbReference type="ChEBI" id="CHEBI:29105"/>
    </cofactor>
</comment>
<dbReference type="Pfam" id="PF01546">
    <property type="entry name" value="Peptidase_M20"/>
    <property type="match status" value="1"/>
</dbReference>
<keyword evidence="5" id="KW-0378">Hydrolase</keyword>
<evidence type="ECO:0000256" key="1">
    <source>
        <dbReference type="ARBA" id="ARBA00001947"/>
    </source>
</evidence>
<dbReference type="AlphaFoldDB" id="A0A2R6AWR7"/>
<dbReference type="GO" id="GO:0016811">
    <property type="term" value="F:hydrolase activity, acting on carbon-nitrogen (but not peptide) bonds, in linear amides"/>
    <property type="evidence" value="ECO:0007669"/>
    <property type="project" value="InterPro"/>
</dbReference>
<dbReference type="SUPFAM" id="SSF55031">
    <property type="entry name" value="Bacterial exopeptidase dimerisation domain"/>
    <property type="match status" value="1"/>
</dbReference>
<dbReference type="Proteomes" id="UP000240838">
    <property type="component" value="Unassembled WGS sequence"/>
</dbReference>
<reference evidence="9 10" key="1">
    <citation type="submission" date="2017-04" db="EMBL/GenBank/DDBJ databases">
        <title>Novel microbial lineages endemic to geothermal iron-oxide mats fill important gaps in the evolutionary history of Archaea.</title>
        <authorList>
            <person name="Jay Z.J."/>
            <person name="Beam J.P."/>
            <person name="Dlakic M."/>
            <person name="Rusch D.B."/>
            <person name="Kozubal M.A."/>
            <person name="Inskeep W.P."/>
        </authorList>
    </citation>
    <scope>NUCLEOTIDE SEQUENCE [LARGE SCALE GENOMIC DNA]</scope>
    <source>
        <strain evidence="9">OSP_B</strain>
    </source>
</reference>
<dbReference type="GO" id="GO:0009085">
    <property type="term" value="P:lysine biosynthetic process"/>
    <property type="evidence" value="ECO:0007669"/>
    <property type="project" value="UniProtKB-KW"/>
</dbReference>
<dbReference type="InterPro" id="IPR036264">
    <property type="entry name" value="Bact_exopeptidase_dim_dom"/>
</dbReference>
<dbReference type="InterPro" id="IPR001261">
    <property type="entry name" value="ArgE/DapE_CS"/>
</dbReference>
<dbReference type="GO" id="GO:0050897">
    <property type="term" value="F:cobalt ion binding"/>
    <property type="evidence" value="ECO:0007669"/>
    <property type="project" value="InterPro"/>
</dbReference>
<keyword evidence="4" id="KW-0479">Metal-binding</keyword>
<accession>A0A2R6AWR7</accession>
<evidence type="ECO:0000256" key="8">
    <source>
        <dbReference type="ARBA" id="ARBA00023285"/>
    </source>
</evidence>
<evidence type="ECO:0000256" key="3">
    <source>
        <dbReference type="ARBA" id="ARBA00022605"/>
    </source>
</evidence>
<dbReference type="Gene3D" id="3.40.630.10">
    <property type="entry name" value="Zn peptidases"/>
    <property type="match status" value="1"/>
</dbReference>
<name>A0A2R6AWR7_9ARCH</name>
<evidence type="ECO:0000256" key="2">
    <source>
        <dbReference type="ARBA" id="ARBA00022490"/>
    </source>
</evidence>
<keyword evidence="8" id="KW-0170">Cobalt</keyword>
<dbReference type="NCBIfam" id="TIGR01902">
    <property type="entry name" value="dapE-lys-deAc"/>
    <property type="match status" value="1"/>
</dbReference>
<evidence type="ECO:0000256" key="5">
    <source>
        <dbReference type="ARBA" id="ARBA00022801"/>
    </source>
</evidence>
<evidence type="ECO:0000256" key="7">
    <source>
        <dbReference type="ARBA" id="ARBA00023154"/>
    </source>
</evidence>
<evidence type="ECO:0000313" key="9">
    <source>
        <dbReference type="EMBL" id="PSN90841.1"/>
    </source>
</evidence>
<dbReference type="Gene3D" id="3.30.70.360">
    <property type="match status" value="1"/>
</dbReference>
<keyword evidence="3" id="KW-0028">Amino-acid biosynthesis</keyword>
<dbReference type="PROSITE" id="PS00758">
    <property type="entry name" value="ARGE_DAPE_CPG2_1"/>
    <property type="match status" value="1"/>
</dbReference>